<dbReference type="InterPro" id="IPR011969">
    <property type="entry name" value="Clan_AA_Asp_peptidase_C"/>
</dbReference>
<gene>
    <name evidence="2" type="ORF">JANAI62_00830</name>
</gene>
<feature type="transmembrane region" description="Helical" evidence="1">
    <location>
        <begin position="6"/>
        <end position="26"/>
    </location>
</feature>
<evidence type="ECO:0000313" key="3">
    <source>
        <dbReference type="Proteomes" id="UP000786693"/>
    </source>
</evidence>
<accession>A0ABQ4NGA4</accession>
<dbReference type="EMBL" id="BPFH01000001">
    <property type="protein sequence ID" value="GIT93460.1"/>
    <property type="molecule type" value="Genomic_DNA"/>
</dbReference>
<name>A0ABQ4NGA4_9RHOB</name>
<keyword evidence="1" id="KW-0812">Transmembrane</keyword>
<protein>
    <submittedName>
        <fullName evidence="2">Aspartyl protease</fullName>
    </submittedName>
</protein>
<dbReference type="NCBIfam" id="TIGR02281">
    <property type="entry name" value="clan_AA_DTGA"/>
    <property type="match status" value="1"/>
</dbReference>
<dbReference type="InterPro" id="IPR021109">
    <property type="entry name" value="Peptidase_aspartic_dom_sf"/>
</dbReference>
<keyword evidence="3" id="KW-1185">Reference proteome</keyword>
<organism evidence="2 3">
    <name type="scientific">Jannaschia pagri</name>
    <dbReference type="NCBI Taxonomy" id="2829797"/>
    <lineage>
        <taxon>Bacteria</taxon>
        <taxon>Pseudomonadati</taxon>
        <taxon>Pseudomonadota</taxon>
        <taxon>Alphaproteobacteria</taxon>
        <taxon>Rhodobacterales</taxon>
        <taxon>Roseobacteraceae</taxon>
        <taxon>Jannaschia</taxon>
    </lineage>
</organism>
<feature type="transmembrane region" description="Helical" evidence="1">
    <location>
        <begin position="38"/>
        <end position="55"/>
    </location>
</feature>
<dbReference type="Gene3D" id="2.40.70.10">
    <property type="entry name" value="Acid Proteases"/>
    <property type="match status" value="1"/>
</dbReference>
<dbReference type="GO" id="GO:0008233">
    <property type="term" value="F:peptidase activity"/>
    <property type="evidence" value="ECO:0007669"/>
    <property type="project" value="UniProtKB-KW"/>
</dbReference>
<evidence type="ECO:0000313" key="2">
    <source>
        <dbReference type="EMBL" id="GIT93460.1"/>
    </source>
</evidence>
<evidence type="ECO:0000256" key="1">
    <source>
        <dbReference type="SAM" id="Phobius"/>
    </source>
</evidence>
<dbReference type="PROSITE" id="PS00141">
    <property type="entry name" value="ASP_PROTEASE"/>
    <property type="match status" value="1"/>
</dbReference>
<comment type="caution">
    <text evidence="2">The sequence shown here is derived from an EMBL/GenBank/DDBJ whole genome shotgun (WGS) entry which is preliminary data.</text>
</comment>
<dbReference type="InterPro" id="IPR001969">
    <property type="entry name" value="Aspartic_peptidase_AS"/>
</dbReference>
<sequence length="195" mass="21378">MDTDSLMQLIYLGILLTVIGGSFLLSTRLKLSQMAQQAAIWFFIFVGVVAVYGLWDDISGTVAPRQTVMADGNGIVVDVPRRRDGHYHIVLGVNGVDVPFIVDTGATDLVLTQQDAERAGIDPDDLRFFGRAQTANGTVETAAIRLDEVTLGEIVDRNVPAVVNGGEMRQSLLGMSYLQEFGRIEIENNQLRLIR</sequence>
<reference evidence="2 3" key="1">
    <citation type="submission" date="2021-05" db="EMBL/GenBank/DDBJ databases">
        <title>Bacteria Genome sequencing.</title>
        <authorList>
            <person name="Takabe Y."/>
            <person name="Nakajima Y."/>
            <person name="Suzuki S."/>
            <person name="Shiozaki T."/>
        </authorList>
    </citation>
    <scope>NUCLEOTIDE SEQUENCE [LARGE SCALE GENOMIC DNA]</scope>
    <source>
        <strain evidence="2 3">AI_62</strain>
    </source>
</reference>
<dbReference type="GO" id="GO:0006508">
    <property type="term" value="P:proteolysis"/>
    <property type="evidence" value="ECO:0007669"/>
    <property type="project" value="UniProtKB-KW"/>
</dbReference>
<dbReference type="Proteomes" id="UP000786693">
    <property type="component" value="Unassembled WGS sequence"/>
</dbReference>
<keyword evidence="2" id="KW-0645">Protease</keyword>
<dbReference type="RefSeq" id="WP_220747000.1">
    <property type="nucleotide sequence ID" value="NZ_BPFH01000001.1"/>
</dbReference>
<dbReference type="SUPFAM" id="SSF50630">
    <property type="entry name" value="Acid proteases"/>
    <property type="match status" value="1"/>
</dbReference>
<keyword evidence="2" id="KW-0378">Hydrolase</keyword>
<keyword evidence="1" id="KW-0472">Membrane</keyword>
<dbReference type="Pfam" id="PF13975">
    <property type="entry name" value="gag-asp_proteas"/>
    <property type="match status" value="1"/>
</dbReference>
<proteinExistence type="predicted"/>
<keyword evidence="1" id="KW-1133">Transmembrane helix</keyword>
<dbReference type="InterPro" id="IPR034122">
    <property type="entry name" value="Retropepsin-like_bacterial"/>
</dbReference>
<dbReference type="CDD" id="cd05483">
    <property type="entry name" value="retropepsin_like_bacteria"/>
    <property type="match status" value="1"/>
</dbReference>